<evidence type="ECO:0000313" key="12">
    <source>
        <dbReference type="EMBL" id="QEP30340.1"/>
    </source>
</evidence>
<evidence type="ECO:0000259" key="11">
    <source>
        <dbReference type="PROSITE" id="PS50928"/>
    </source>
</evidence>
<feature type="transmembrane region" description="Helical" evidence="9">
    <location>
        <begin position="226"/>
        <end position="250"/>
    </location>
</feature>
<feature type="transmembrane region" description="Helical" evidence="9">
    <location>
        <begin position="197"/>
        <end position="219"/>
    </location>
</feature>
<feature type="transmembrane region" description="Helical" evidence="9">
    <location>
        <begin position="90"/>
        <end position="114"/>
    </location>
</feature>
<evidence type="ECO:0000313" key="13">
    <source>
        <dbReference type="Proteomes" id="UP000237655"/>
    </source>
</evidence>
<dbReference type="SUPFAM" id="SSF161098">
    <property type="entry name" value="MetI-like"/>
    <property type="match status" value="1"/>
</dbReference>
<dbReference type="InterPro" id="IPR000515">
    <property type="entry name" value="MetI-like"/>
</dbReference>
<comment type="caution">
    <text evidence="10">Lacks conserved residue(s) required for the propagation of feature annotation.</text>
</comment>
<organism evidence="12 13">
    <name type="scientific">Pukyongiella litopenaei</name>
    <dbReference type="NCBI Taxonomy" id="2605946"/>
    <lineage>
        <taxon>Bacteria</taxon>
        <taxon>Pseudomonadati</taxon>
        <taxon>Pseudomonadota</taxon>
        <taxon>Alphaproteobacteria</taxon>
        <taxon>Rhodobacterales</taxon>
        <taxon>Paracoccaceae</taxon>
        <taxon>Pukyongiella</taxon>
    </lineage>
</organism>
<evidence type="ECO:0000256" key="4">
    <source>
        <dbReference type="ARBA" id="ARBA00022448"/>
    </source>
</evidence>
<evidence type="ECO:0000256" key="5">
    <source>
        <dbReference type="ARBA" id="ARBA00022475"/>
    </source>
</evidence>
<dbReference type="PROSITE" id="PS50928">
    <property type="entry name" value="ABC_TM1"/>
    <property type="match status" value="1"/>
</dbReference>
<keyword evidence="10" id="KW-0997">Cell inner membrane</keyword>
<gene>
    <name evidence="10" type="primary">ugpE</name>
    <name evidence="12" type="ORF">C6Y53_19100</name>
</gene>
<dbReference type="CDD" id="cd06261">
    <property type="entry name" value="TM_PBP2"/>
    <property type="match status" value="1"/>
</dbReference>
<keyword evidence="8 9" id="KW-0472">Membrane</keyword>
<dbReference type="RefSeq" id="WP_149615566.1">
    <property type="nucleotide sequence ID" value="NZ_CP043619.1"/>
</dbReference>
<comment type="function">
    <text evidence="10">Part of the ABC transporter complex UgpBAEC involved in sn-glycerol-3-phosphate (G3P) import. Probably responsible for the translocation of the substrate across the membrane.</text>
</comment>
<sequence>MADVTMTAPVSPPRQSGETAVALLNRIVLWTAFLILSVVCVYPMIWLFLNAFKSTNELFQASWALPETWRYENFTTAWGYGISRYLLNSVIVAVATVAIQLILASMAAYALVVMNFKAKVAIYMGILGGMILPPEVSLFPLFKVMAVTDIYNTYLALILPNVAFGLPFTTFLIRAYMVGIPPDLREAALMDGASEGLVYRSIYLPLCKPVLASAGLIAAMHVWNEFIFALTFVESESVKTVTIGVMSFAVALRADYGVMMAGLALSIIPILATFLVLQRQFIGGLTQGAVK</sequence>
<evidence type="ECO:0000256" key="2">
    <source>
        <dbReference type="ARBA" id="ARBA00011557"/>
    </source>
</evidence>
<accession>A0A5C2H2A7</accession>
<comment type="subunit">
    <text evidence="2 10">The complex is composed of two ATP-binding proteins (UgpC), two transmembrane proteins (UgpA and UgpE) and a solute-binding protein (UgpB).</text>
</comment>
<feature type="domain" description="ABC transmembrane type-1" evidence="11">
    <location>
        <begin position="86"/>
        <end position="277"/>
    </location>
</feature>
<dbReference type="GO" id="GO:0055085">
    <property type="term" value="P:transmembrane transport"/>
    <property type="evidence" value="ECO:0007669"/>
    <property type="project" value="InterPro"/>
</dbReference>
<comment type="similarity">
    <text evidence="9">Belongs to the binding-protein-dependent transport system permease family.</text>
</comment>
<feature type="transmembrane region" description="Helical" evidence="9">
    <location>
        <begin position="154"/>
        <end position="177"/>
    </location>
</feature>
<evidence type="ECO:0000256" key="3">
    <source>
        <dbReference type="ARBA" id="ARBA00020515"/>
    </source>
</evidence>
<keyword evidence="6 9" id="KW-0812">Transmembrane</keyword>
<dbReference type="Gene3D" id="1.10.3720.10">
    <property type="entry name" value="MetI-like"/>
    <property type="match status" value="1"/>
</dbReference>
<dbReference type="PANTHER" id="PTHR43744">
    <property type="entry name" value="ABC TRANSPORTER PERMEASE PROTEIN MG189-RELATED-RELATED"/>
    <property type="match status" value="1"/>
</dbReference>
<evidence type="ECO:0000256" key="6">
    <source>
        <dbReference type="ARBA" id="ARBA00022692"/>
    </source>
</evidence>
<dbReference type="GO" id="GO:0005886">
    <property type="term" value="C:plasma membrane"/>
    <property type="evidence" value="ECO:0007669"/>
    <property type="project" value="UniProtKB-SubCell"/>
</dbReference>
<comment type="subcellular location">
    <subcellularLocation>
        <location evidence="10">Cell inner membrane</location>
        <topology evidence="10">Multi-pass membrane protein</topology>
    </subcellularLocation>
    <subcellularLocation>
        <location evidence="1 9">Cell membrane</location>
        <topology evidence="1 9">Multi-pass membrane protein</topology>
    </subcellularLocation>
</comment>
<keyword evidence="4 9" id="KW-0813">Transport</keyword>
<evidence type="ECO:0000256" key="8">
    <source>
        <dbReference type="ARBA" id="ARBA00023136"/>
    </source>
</evidence>
<dbReference type="PANTHER" id="PTHR43744:SF8">
    <property type="entry name" value="SN-GLYCEROL-3-PHOSPHATE TRANSPORT SYSTEM PERMEASE PROTEIN UGPE"/>
    <property type="match status" value="1"/>
</dbReference>
<dbReference type="InterPro" id="IPR035906">
    <property type="entry name" value="MetI-like_sf"/>
</dbReference>
<evidence type="ECO:0000256" key="10">
    <source>
        <dbReference type="RuleBase" id="RU363056"/>
    </source>
</evidence>
<keyword evidence="12" id="KW-0614">Plasmid</keyword>
<dbReference type="Pfam" id="PF00528">
    <property type="entry name" value="BPD_transp_1"/>
    <property type="match status" value="1"/>
</dbReference>
<dbReference type="Proteomes" id="UP000237655">
    <property type="component" value="Plasmid p1"/>
</dbReference>
<evidence type="ECO:0000256" key="1">
    <source>
        <dbReference type="ARBA" id="ARBA00004651"/>
    </source>
</evidence>
<feature type="transmembrane region" description="Helical" evidence="9">
    <location>
        <begin position="256"/>
        <end position="277"/>
    </location>
</feature>
<keyword evidence="13" id="KW-1185">Reference proteome</keyword>
<evidence type="ECO:0000256" key="9">
    <source>
        <dbReference type="RuleBase" id="RU363032"/>
    </source>
</evidence>
<dbReference type="EMBL" id="CP043619">
    <property type="protein sequence ID" value="QEP30340.1"/>
    <property type="molecule type" value="Genomic_DNA"/>
</dbReference>
<keyword evidence="7 9" id="KW-1133">Transmembrane helix</keyword>
<name>A0A5C2H2A7_9RHOB</name>
<dbReference type="AlphaFoldDB" id="A0A5C2H2A7"/>
<reference evidence="12 13" key="1">
    <citation type="submission" date="2019-09" db="EMBL/GenBank/DDBJ databases">
        <title>Novel bacterium SH-1.</title>
        <authorList>
            <person name="Kim Y.-S."/>
            <person name="Kim K.-H."/>
        </authorList>
    </citation>
    <scope>NUCLEOTIDE SEQUENCE [LARGE SCALE GENOMIC DNA]</scope>
    <source>
        <strain evidence="12 13">SH-1</strain>
        <plasmid evidence="12 13">p1</plasmid>
    </source>
</reference>
<geneLocation type="plasmid" evidence="12 13">
    <name>p1</name>
</geneLocation>
<proteinExistence type="inferred from homology"/>
<feature type="transmembrane region" description="Helical" evidence="9">
    <location>
        <begin position="27"/>
        <end position="49"/>
    </location>
</feature>
<feature type="transmembrane region" description="Helical" evidence="9">
    <location>
        <begin position="120"/>
        <end position="142"/>
    </location>
</feature>
<dbReference type="KEGG" id="thas:C6Y53_19100"/>
<evidence type="ECO:0000256" key="7">
    <source>
        <dbReference type="ARBA" id="ARBA00022989"/>
    </source>
</evidence>
<keyword evidence="5 10" id="KW-1003">Cell membrane</keyword>
<protein>
    <recommendedName>
        <fullName evidence="3 10">sn-glycerol-3-phosphate transport system permease protein UgpE</fullName>
    </recommendedName>
</protein>